<evidence type="ECO:0000256" key="1">
    <source>
        <dbReference type="SAM" id="MobiDB-lite"/>
    </source>
</evidence>
<keyword evidence="3" id="KW-1185">Reference proteome</keyword>
<dbReference type="EMBL" id="JAHRHJ020000005">
    <property type="protein sequence ID" value="KAH9314578.1"/>
    <property type="molecule type" value="Genomic_DNA"/>
</dbReference>
<reference evidence="2 3" key="1">
    <citation type="journal article" date="2021" name="Nat. Plants">
        <title>The Taxus genome provides insights into paclitaxel biosynthesis.</title>
        <authorList>
            <person name="Xiong X."/>
            <person name="Gou J."/>
            <person name="Liao Q."/>
            <person name="Li Y."/>
            <person name="Zhou Q."/>
            <person name="Bi G."/>
            <person name="Li C."/>
            <person name="Du R."/>
            <person name="Wang X."/>
            <person name="Sun T."/>
            <person name="Guo L."/>
            <person name="Liang H."/>
            <person name="Lu P."/>
            <person name="Wu Y."/>
            <person name="Zhang Z."/>
            <person name="Ro D.K."/>
            <person name="Shang Y."/>
            <person name="Huang S."/>
            <person name="Yan J."/>
        </authorList>
    </citation>
    <scope>NUCLEOTIDE SEQUENCE [LARGE SCALE GENOMIC DNA]</scope>
    <source>
        <strain evidence="2">Ta-2019</strain>
    </source>
</reference>
<feature type="region of interest" description="Disordered" evidence="1">
    <location>
        <begin position="38"/>
        <end position="60"/>
    </location>
</feature>
<dbReference type="AlphaFoldDB" id="A0AA38G3G1"/>
<evidence type="ECO:0000313" key="3">
    <source>
        <dbReference type="Proteomes" id="UP000824469"/>
    </source>
</evidence>
<name>A0AA38G3G1_TAXCH</name>
<evidence type="ECO:0000313" key="2">
    <source>
        <dbReference type="EMBL" id="KAH9314578.1"/>
    </source>
</evidence>
<comment type="caution">
    <text evidence="2">The sequence shown here is derived from an EMBL/GenBank/DDBJ whole genome shotgun (WGS) entry which is preliminary data.</text>
</comment>
<feature type="compositionally biased region" description="Polar residues" evidence="1">
    <location>
        <begin position="45"/>
        <end position="60"/>
    </location>
</feature>
<feature type="non-terminal residue" evidence="2">
    <location>
        <position position="1"/>
    </location>
</feature>
<dbReference type="Proteomes" id="UP000824469">
    <property type="component" value="Unassembled WGS sequence"/>
</dbReference>
<accession>A0AA38G3G1</accession>
<proteinExistence type="predicted"/>
<gene>
    <name evidence="2" type="ORF">KI387_023205</name>
</gene>
<protein>
    <recommendedName>
        <fullName evidence="4">WW domain-containing protein</fullName>
    </recommendedName>
</protein>
<feature type="compositionally biased region" description="Basic and acidic residues" evidence="1">
    <location>
        <begin position="102"/>
        <end position="113"/>
    </location>
</feature>
<organism evidence="2 3">
    <name type="scientific">Taxus chinensis</name>
    <name type="common">Chinese yew</name>
    <name type="synonym">Taxus wallichiana var. chinensis</name>
    <dbReference type="NCBI Taxonomy" id="29808"/>
    <lineage>
        <taxon>Eukaryota</taxon>
        <taxon>Viridiplantae</taxon>
        <taxon>Streptophyta</taxon>
        <taxon>Embryophyta</taxon>
        <taxon>Tracheophyta</taxon>
        <taxon>Spermatophyta</taxon>
        <taxon>Pinopsida</taxon>
        <taxon>Pinidae</taxon>
        <taxon>Conifers II</taxon>
        <taxon>Cupressales</taxon>
        <taxon>Taxaceae</taxon>
        <taxon>Taxus</taxon>
    </lineage>
</organism>
<sequence length="128" mass="14180">MDAKRVSKKPNGSWEKGKQKVFHFILGQFNNESNAMTGTDFVGKSTRNSPTSSGSEFNVEDLNQGNRLPLEWQKCLDLKTGAVYYVNSEAETRQSSKSTKSRSNEGVKEKIAEDDIVEEGAATMRLVG</sequence>
<feature type="region of interest" description="Disordered" evidence="1">
    <location>
        <begin position="89"/>
        <end position="114"/>
    </location>
</feature>
<evidence type="ECO:0008006" key="4">
    <source>
        <dbReference type="Google" id="ProtNLM"/>
    </source>
</evidence>